<dbReference type="AlphaFoldDB" id="A0A1R3JHN3"/>
<evidence type="ECO:0000313" key="1">
    <source>
        <dbReference type="EMBL" id="OMO94287.1"/>
    </source>
</evidence>
<comment type="caution">
    <text evidence="1">The sequence shown here is derived from an EMBL/GenBank/DDBJ whole genome shotgun (WGS) entry which is preliminary data.</text>
</comment>
<protein>
    <submittedName>
        <fullName evidence="1">Uncharacterized protein</fullName>
    </submittedName>
</protein>
<organism evidence="1 2">
    <name type="scientific">Corchorus capsularis</name>
    <name type="common">Jute</name>
    <dbReference type="NCBI Taxonomy" id="210143"/>
    <lineage>
        <taxon>Eukaryota</taxon>
        <taxon>Viridiplantae</taxon>
        <taxon>Streptophyta</taxon>
        <taxon>Embryophyta</taxon>
        <taxon>Tracheophyta</taxon>
        <taxon>Spermatophyta</taxon>
        <taxon>Magnoliopsida</taxon>
        <taxon>eudicotyledons</taxon>
        <taxon>Gunneridae</taxon>
        <taxon>Pentapetalae</taxon>
        <taxon>rosids</taxon>
        <taxon>malvids</taxon>
        <taxon>Malvales</taxon>
        <taxon>Malvaceae</taxon>
        <taxon>Grewioideae</taxon>
        <taxon>Apeibeae</taxon>
        <taxon>Corchorus</taxon>
    </lineage>
</organism>
<dbReference type="Proteomes" id="UP000188268">
    <property type="component" value="Unassembled WGS sequence"/>
</dbReference>
<reference evidence="1 2" key="1">
    <citation type="submission" date="2013-09" db="EMBL/GenBank/DDBJ databases">
        <title>Corchorus capsularis genome sequencing.</title>
        <authorList>
            <person name="Alam M."/>
            <person name="Haque M.S."/>
            <person name="Islam M.S."/>
            <person name="Emdad E.M."/>
            <person name="Islam M.M."/>
            <person name="Ahmed B."/>
            <person name="Halim A."/>
            <person name="Hossen Q.M.M."/>
            <person name="Hossain M.Z."/>
            <person name="Ahmed R."/>
            <person name="Khan M.M."/>
            <person name="Islam R."/>
            <person name="Rashid M.M."/>
            <person name="Khan S.A."/>
            <person name="Rahman M.S."/>
            <person name="Alam M."/>
        </authorList>
    </citation>
    <scope>NUCLEOTIDE SEQUENCE [LARGE SCALE GENOMIC DNA]</scope>
    <source>
        <strain evidence="2">cv. CVL-1</strain>
        <tissue evidence="1">Whole seedling</tissue>
    </source>
</reference>
<sequence>MGEGLDFLSLNCTTKFDELLR</sequence>
<accession>A0A1R3JHN3</accession>
<proteinExistence type="predicted"/>
<gene>
    <name evidence="1" type="ORF">CCACVL1_06068</name>
</gene>
<dbReference type="EMBL" id="AWWV01007905">
    <property type="protein sequence ID" value="OMO94287.1"/>
    <property type="molecule type" value="Genomic_DNA"/>
</dbReference>
<dbReference type="Gramene" id="OMO94287">
    <property type="protein sequence ID" value="OMO94287"/>
    <property type="gene ID" value="CCACVL1_06068"/>
</dbReference>
<evidence type="ECO:0000313" key="2">
    <source>
        <dbReference type="Proteomes" id="UP000188268"/>
    </source>
</evidence>
<name>A0A1R3JHN3_COCAP</name>
<keyword evidence="2" id="KW-1185">Reference proteome</keyword>